<evidence type="ECO:0000313" key="9">
    <source>
        <dbReference type="Proteomes" id="UP001595914"/>
    </source>
</evidence>
<keyword evidence="9" id="KW-1185">Reference proteome</keyword>
<protein>
    <recommendedName>
        <fullName evidence="6">Aminotransferase</fullName>
        <ecNumber evidence="6">2.6.1.-</ecNumber>
    </recommendedName>
</protein>
<dbReference type="Proteomes" id="UP001595914">
    <property type="component" value="Unassembled WGS sequence"/>
</dbReference>
<keyword evidence="3 6" id="KW-0032">Aminotransferase</keyword>
<dbReference type="GO" id="GO:0008483">
    <property type="term" value="F:transaminase activity"/>
    <property type="evidence" value="ECO:0007669"/>
    <property type="project" value="UniProtKB-KW"/>
</dbReference>
<dbReference type="InterPro" id="IPR015421">
    <property type="entry name" value="PyrdxlP-dep_Trfase_major"/>
</dbReference>
<dbReference type="PANTHER" id="PTHR46383:SF2">
    <property type="entry name" value="AMINOTRANSFERASE"/>
    <property type="match status" value="1"/>
</dbReference>
<dbReference type="InterPro" id="IPR050596">
    <property type="entry name" value="AspAT/PAT-like"/>
</dbReference>
<comment type="caution">
    <text evidence="8">The sequence shown here is derived from an EMBL/GenBank/DDBJ whole genome shotgun (WGS) entry which is preliminary data.</text>
</comment>
<dbReference type="EMBL" id="JBHSFO010000003">
    <property type="protein sequence ID" value="MFC4603596.1"/>
    <property type="molecule type" value="Genomic_DNA"/>
</dbReference>
<evidence type="ECO:0000259" key="7">
    <source>
        <dbReference type="Pfam" id="PF00155"/>
    </source>
</evidence>
<dbReference type="SUPFAM" id="SSF53383">
    <property type="entry name" value="PLP-dependent transferases"/>
    <property type="match status" value="1"/>
</dbReference>
<keyword evidence="5" id="KW-0663">Pyridoxal phosphate</keyword>
<organism evidence="8 9">
    <name type="scientific">Rhodococcus kronopolitis</name>
    <dbReference type="NCBI Taxonomy" id="1460226"/>
    <lineage>
        <taxon>Bacteria</taxon>
        <taxon>Bacillati</taxon>
        <taxon>Actinomycetota</taxon>
        <taxon>Actinomycetes</taxon>
        <taxon>Mycobacteriales</taxon>
        <taxon>Nocardiaceae</taxon>
        <taxon>Rhodococcus</taxon>
    </lineage>
</organism>
<accession>A0ABV9FNE6</accession>
<gene>
    <name evidence="8" type="ORF">ACFO6S_07880</name>
</gene>
<dbReference type="InterPro" id="IPR015424">
    <property type="entry name" value="PyrdxlP-dep_Trfase"/>
</dbReference>
<dbReference type="PANTHER" id="PTHR46383">
    <property type="entry name" value="ASPARTATE AMINOTRANSFERASE"/>
    <property type="match status" value="1"/>
</dbReference>
<evidence type="ECO:0000256" key="4">
    <source>
        <dbReference type="ARBA" id="ARBA00022679"/>
    </source>
</evidence>
<sequence length="389" mass="41256">MRTESQRSQVPTFHVMDVWKAAADRSRTHGDVLTLAAGQPSTPAPEPVLRAAREVIDGHLLGYTETLGIPELREAIAGYHSARSSIAVDADDVVVTTGSSGAFTLLFLAAFDAGDTVVVARPGYPAYRNTLAALGCNVVELDCGPQTRYQPTVAMLEGLDAPPAGLIVASPANPTGTVIDPAELAALARWCEAHGTLLVSDEIYHGIEFGSGETATSSAWETSRQSVVVGSVSKYFSMTGWRLGWMLVPTGLRRALQRLASNMTVCPPAISQYAAVAAFTDESRAELDGHVRRYAVNRDVLLAGLPRLGITDLAPADGAFYVYADIGHLTDNSTAWCADLLRETGVAVAPGIDFDTVRGDRTMRLSFAGATVDIEEALARMNGSALIHA</sequence>
<evidence type="ECO:0000313" key="8">
    <source>
        <dbReference type="EMBL" id="MFC4603596.1"/>
    </source>
</evidence>
<dbReference type="RefSeq" id="WP_378415708.1">
    <property type="nucleotide sequence ID" value="NZ_JBHSFO010000003.1"/>
</dbReference>
<comment type="similarity">
    <text evidence="2 6">Belongs to the class-I pyridoxal-phosphate-dependent aminotransferase family.</text>
</comment>
<dbReference type="Pfam" id="PF00155">
    <property type="entry name" value="Aminotran_1_2"/>
    <property type="match status" value="1"/>
</dbReference>
<dbReference type="EC" id="2.6.1.-" evidence="6"/>
<reference evidence="9" key="1">
    <citation type="journal article" date="2019" name="Int. J. Syst. Evol. Microbiol.">
        <title>The Global Catalogue of Microorganisms (GCM) 10K type strain sequencing project: providing services to taxonomists for standard genome sequencing and annotation.</title>
        <authorList>
            <consortium name="The Broad Institute Genomics Platform"/>
            <consortium name="The Broad Institute Genome Sequencing Center for Infectious Disease"/>
            <person name="Wu L."/>
            <person name="Ma J."/>
        </authorList>
    </citation>
    <scope>NUCLEOTIDE SEQUENCE [LARGE SCALE GENOMIC DNA]</scope>
    <source>
        <strain evidence="9">CCUG 54520</strain>
    </source>
</reference>
<feature type="domain" description="Aminotransferase class I/classII large" evidence="7">
    <location>
        <begin position="31"/>
        <end position="380"/>
    </location>
</feature>
<dbReference type="Gene3D" id="3.40.640.10">
    <property type="entry name" value="Type I PLP-dependent aspartate aminotransferase-like (Major domain)"/>
    <property type="match status" value="1"/>
</dbReference>
<dbReference type="InterPro" id="IPR004838">
    <property type="entry name" value="NHTrfase_class1_PyrdxlP-BS"/>
</dbReference>
<comment type="cofactor">
    <cofactor evidence="1 6">
        <name>pyridoxal 5'-phosphate</name>
        <dbReference type="ChEBI" id="CHEBI:597326"/>
    </cofactor>
</comment>
<evidence type="ECO:0000256" key="3">
    <source>
        <dbReference type="ARBA" id="ARBA00022576"/>
    </source>
</evidence>
<evidence type="ECO:0000256" key="2">
    <source>
        <dbReference type="ARBA" id="ARBA00007441"/>
    </source>
</evidence>
<dbReference type="CDD" id="cd00609">
    <property type="entry name" value="AAT_like"/>
    <property type="match status" value="1"/>
</dbReference>
<evidence type="ECO:0000256" key="6">
    <source>
        <dbReference type="RuleBase" id="RU000481"/>
    </source>
</evidence>
<proteinExistence type="inferred from homology"/>
<keyword evidence="4 6" id="KW-0808">Transferase</keyword>
<dbReference type="PROSITE" id="PS00105">
    <property type="entry name" value="AA_TRANSFER_CLASS_1"/>
    <property type="match status" value="1"/>
</dbReference>
<dbReference type="InterPro" id="IPR004839">
    <property type="entry name" value="Aminotransferase_I/II_large"/>
</dbReference>
<evidence type="ECO:0000256" key="1">
    <source>
        <dbReference type="ARBA" id="ARBA00001933"/>
    </source>
</evidence>
<evidence type="ECO:0000256" key="5">
    <source>
        <dbReference type="ARBA" id="ARBA00022898"/>
    </source>
</evidence>
<name>A0ABV9FNE6_9NOCA</name>